<dbReference type="CDD" id="cd02440">
    <property type="entry name" value="AdoMet_MTases"/>
    <property type="match status" value="1"/>
</dbReference>
<dbReference type="GO" id="GO:0008757">
    <property type="term" value="F:S-adenosylmethionine-dependent methyltransferase activity"/>
    <property type="evidence" value="ECO:0007669"/>
    <property type="project" value="InterPro"/>
</dbReference>
<dbReference type="InterPro" id="IPR029063">
    <property type="entry name" value="SAM-dependent_MTases_sf"/>
</dbReference>
<evidence type="ECO:0000259" key="1">
    <source>
        <dbReference type="Pfam" id="PF08241"/>
    </source>
</evidence>
<dbReference type="Pfam" id="PF08241">
    <property type="entry name" value="Methyltransf_11"/>
    <property type="match status" value="1"/>
</dbReference>
<dbReference type="STRING" id="1095776.SAMN04515672_4087"/>
<dbReference type="Proteomes" id="UP000198882">
    <property type="component" value="Unassembled WGS sequence"/>
</dbReference>
<reference evidence="3" key="1">
    <citation type="submission" date="2016-10" db="EMBL/GenBank/DDBJ databases">
        <authorList>
            <person name="Varghese N."/>
            <person name="Submissions S."/>
        </authorList>
    </citation>
    <scope>NUCLEOTIDE SEQUENCE [LARGE SCALE GENOMIC DNA]</scope>
    <source>
        <strain evidence="3">B4,CECT 8067,JCM 17497</strain>
    </source>
</reference>
<accession>A0A1G9F4N9</accession>
<gene>
    <name evidence="2" type="ORF">SAMN04515672_4087</name>
</gene>
<dbReference type="InterPro" id="IPR004033">
    <property type="entry name" value="UbiE/COQ5_MeTrFase"/>
</dbReference>
<keyword evidence="3" id="KW-1185">Reference proteome</keyword>
<dbReference type="PROSITE" id="PS51608">
    <property type="entry name" value="SAM_MT_UBIE"/>
    <property type="match status" value="1"/>
</dbReference>
<dbReference type="GO" id="GO:0032259">
    <property type="term" value="P:methylation"/>
    <property type="evidence" value="ECO:0007669"/>
    <property type="project" value="UniProtKB-KW"/>
</dbReference>
<dbReference type="OrthoDB" id="57427at2157"/>
<dbReference type="PANTHER" id="PTHR43591">
    <property type="entry name" value="METHYLTRANSFERASE"/>
    <property type="match status" value="1"/>
</dbReference>
<dbReference type="EMBL" id="FNFE01000007">
    <property type="protein sequence ID" value="SDK83310.1"/>
    <property type="molecule type" value="Genomic_DNA"/>
</dbReference>
<organism evidence="2 3">
    <name type="scientific">Natronorubrum texcoconense</name>
    <dbReference type="NCBI Taxonomy" id="1095776"/>
    <lineage>
        <taxon>Archaea</taxon>
        <taxon>Methanobacteriati</taxon>
        <taxon>Methanobacteriota</taxon>
        <taxon>Stenosarchaea group</taxon>
        <taxon>Halobacteria</taxon>
        <taxon>Halobacteriales</taxon>
        <taxon>Natrialbaceae</taxon>
        <taxon>Natronorubrum</taxon>
    </lineage>
</organism>
<name>A0A1G9F4N9_9EURY</name>
<dbReference type="AlphaFoldDB" id="A0A1G9F4N9"/>
<dbReference type="RefSeq" id="WP_090311126.1">
    <property type="nucleotide sequence ID" value="NZ_FNFE01000007.1"/>
</dbReference>
<dbReference type="InterPro" id="IPR013216">
    <property type="entry name" value="Methyltransf_11"/>
</dbReference>
<keyword evidence="2" id="KW-0489">Methyltransferase</keyword>
<evidence type="ECO:0000313" key="2">
    <source>
        <dbReference type="EMBL" id="SDK83310.1"/>
    </source>
</evidence>
<sequence>MSDQERQSAGWQLEQSASEAYERYLVPPLFAPWAERLLDAADPQAGDRLLDVACGTGIVARSAASRVGEHGAVVGLDTNEGMLAVAAETTDDDRRPTIEWRRGDATDLPFPEGRFDVVCCQQALQFVDEPSTALEEMHRVLAPGGRVALSVWRPLEHQPGYVVAADALERHIGDEAGTMMRSPFPAWDGEFLRTLASEAGFDDVSITIEIGTMRYPSIEEFVRREAASSPLAEPIAAAEGTVRDELIRAVEDGLDGYTDDDGVVFPMESYRLTARG</sequence>
<keyword evidence="2" id="KW-0808">Transferase</keyword>
<protein>
    <submittedName>
        <fullName evidence="2">Methyltransferase domain-containing protein</fullName>
    </submittedName>
</protein>
<evidence type="ECO:0000313" key="3">
    <source>
        <dbReference type="Proteomes" id="UP000198882"/>
    </source>
</evidence>
<feature type="domain" description="Methyltransferase type 11" evidence="1">
    <location>
        <begin position="50"/>
        <end position="148"/>
    </location>
</feature>
<dbReference type="Gene3D" id="3.40.50.150">
    <property type="entry name" value="Vaccinia Virus protein VP39"/>
    <property type="match status" value="1"/>
</dbReference>
<proteinExistence type="predicted"/>
<dbReference type="SUPFAM" id="SSF53335">
    <property type="entry name" value="S-adenosyl-L-methionine-dependent methyltransferases"/>
    <property type="match status" value="1"/>
</dbReference>